<keyword evidence="1" id="KW-0812">Transmembrane</keyword>
<keyword evidence="1" id="KW-1133">Transmembrane helix</keyword>
<reference evidence="2" key="1">
    <citation type="submission" date="2020-10" db="EMBL/GenBank/DDBJ databases">
        <authorList>
            <person name="Gilroy R."/>
        </authorList>
    </citation>
    <scope>NUCLEOTIDE SEQUENCE</scope>
    <source>
        <strain evidence="2">USAMLcec3-3695</strain>
    </source>
</reference>
<dbReference type="PANTHER" id="PTHR41771">
    <property type="entry name" value="MEMBRANE PROTEIN-RELATED"/>
    <property type="match status" value="1"/>
</dbReference>
<dbReference type="Proteomes" id="UP000824109">
    <property type="component" value="Unassembled WGS sequence"/>
</dbReference>
<sequence length="390" mass="41679">MVSRVKDYIRSAETKRIIFSIIILALYSVVLCFFNSNIEKTPLINSEGKTYAKAEVVEIINENAAEAGERAGSQKVLLEIKSGQYKGERLEAYSTDGYLYGADSEVGMTVMAVISESNGEKVVSVGGVYRGGAVVLILVLFLLSIWIIGGRKGLLAVISLVFTLVTIVGLFLPMIYRGVSPFLSAVISCVITTAVCMPLIGGMSKKTAASIFASVAGVIIAGILAFLFGKLTDVSGYNVSEIDELMFIAANTDIQVGELLFAGILIASMGAVMDVAMSVVTAVEEIHIKNPEMSARELFVSGMKVGNDTMGTMSNTLILAFVGSSINTLVTIYAYDYPMMYTMNLYSTCIEIIRGISGSMGVVFAVPIAAAASSFLYGARRRSDMQAEIV</sequence>
<evidence type="ECO:0000313" key="3">
    <source>
        <dbReference type="Proteomes" id="UP000824109"/>
    </source>
</evidence>
<comment type="caution">
    <text evidence="2">The sequence shown here is derived from an EMBL/GenBank/DDBJ whole genome shotgun (WGS) entry which is preliminary data.</text>
</comment>
<feature type="transmembrane region" description="Helical" evidence="1">
    <location>
        <begin position="208"/>
        <end position="228"/>
    </location>
</feature>
<organism evidence="2 3">
    <name type="scientific">Candidatus Ornithomonoglobus merdipullorum</name>
    <dbReference type="NCBI Taxonomy" id="2840895"/>
    <lineage>
        <taxon>Bacteria</taxon>
        <taxon>Bacillati</taxon>
        <taxon>Bacillota</taxon>
        <taxon>Clostridia</taxon>
        <taxon>Candidatus Ornithomonoglobus</taxon>
    </lineage>
</organism>
<feature type="transmembrane region" description="Helical" evidence="1">
    <location>
        <begin position="155"/>
        <end position="176"/>
    </location>
</feature>
<dbReference type="InterPro" id="IPR012507">
    <property type="entry name" value="YibE_F"/>
</dbReference>
<accession>A0A9D1MCT7</accession>
<feature type="transmembrane region" description="Helical" evidence="1">
    <location>
        <begin position="259"/>
        <end position="283"/>
    </location>
</feature>
<proteinExistence type="predicted"/>
<dbReference type="EMBL" id="DVNB01000087">
    <property type="protein sequence ID" value="HIU57851.1"/>
    <property type="molecule type" value="Genomic_DNA"/>
</dbReference>
<evidence type="ECO:0000313" key="2">
    <source>
        <dbReference type="EMBL" id="HIU57851.1"/>
    </source>
</evidence>
<feature type="transmembrane region" description="Helical" evidence="1">
    <location>
        <begin position="355"/>
        <end position="377"/>
    </location>
</feature>
<keyword evidence="1" id="KW-0472">Membrane</keyword>
<feature type="transmembrane region" description="Helical" evidence="1">
    <location>
        <begin position="128"/>
        <end position="148"/>
    </location>
</feature>
<gene>
    <name evidence="2" type="ORF">IAA61_08620</name>
</gene>
<evidence type="ECO:0000256" key="1">
    <source>
        <dbReference type="SAM" id="Phobius"/>
    </source>
</evidence>
<feature type="transmembrane region" description="Helical" evidence="1">
    <location>
        <begin position="317"/>
        <end position="335"/>
    </location>
</feature>
<feature type="transmembrane region" description="Helical" evidence="1">
    <location>
        <begin position="16"/>
        <end position="36"/>
    </location>
</feature>
<dbReference type="PANTHER" id="PTHR41771:SF1">
    <property type="entry name" value="MEMBRANE PROTEIN"/>
    <property type="match status" value="1"/>
</dbReference>
<reference evidence="2" key="2">
    <citation type="journal article" date="2021" name="PeerJ">
        <title>Extensive microbial diversity within the chicken gut microbiome revealed by metagenomics and culture.</title>
        <authorList>
            <person name="Gilroy R."/>
            <person name="Ravi A."/>
            <person name="Getino M."/>
            <person name="Pursley I."/>
            <person name="Horton D.L."/>
            <person name="Alikhan N.F."/>
            <person name="Baker D."/>
            <person name="Gharbi K."/>
            <person name="Hall N."/>
            <person name="Watson M."/>
            <person name="Adriaenssens E.M."/>
            <person name="Foster-Nyarko E."/>
            <person name="Jarju S."/>
            <person name="Secka A."/>
            <person name="Antonio M."/>
            <person name="Oren A."/>
            <person name="Chaudhuri R.R."/>
            <person name="La Ragione R."/>
            <person name="Hildebrand F."/>
            <person name="Pallen M.J."/>
        </authorList>
    </citation>
    <scope>NUCLEOTIDE SEQUENCE</scope>
    <source>
        <strain evidence="2">USAMLcec3-3695</strain>
    </source>
</reference>
<dbReference type="Pfam" id="PF07907">
    <property type="entry name" value="YibE_F"/>
    <property type="match status" value="1"/>
</dbReference>
<name>A0A9D1MCT7_9FIRM</name>
<dbReference type="AlphaFoldDB" id="A0A9D1MCT7"/>
<protein>
    <submittedName>
        <fullName evidence="2">YibE/F family protein</fullName>
    </submittedName>
</protein>
<feature type="transmembrane region" description="Helical" evidence="1">
    <location>
        <begin position="182"/>
        <end position="201"/>
    </location>
</feature>